<evidence type="ECO:0000313" key="3">
    <source>
        <dbReference type="EMBL" id="PWK42137.1"/>
    </source>
</evidence>
<feature type="domain" description="Cell envelope-related transcriptional attenuator" evidence="2">
    <location>
        <begin position="94"/>
        <end position="275"/>
    </location>
</feature>
<evidence type="ECO:0000313" key="4">
    <source>
        <dbReference type="Proteomes" id="UP000245697"/>
    </source>
</evidence>
<organism evidence="3 4">
    <name type="scientific">Actinoplanes xinjiangensis</name>
    <dbReference type="NCBI Taxonomy" id="512350"/>
    <lineage>
        <taxon>Bacteria</taxon>
        <taxon>Bacillati</taxon>
        <taxon>Actinomycetota</taxon>
        <taxon>Actinomycetes</taxon>
        <taxon>Micromonosporales</taxon>
        <taxon>Micromonosporaceae</taxon>
        <taxon>Actinoplanes</taxon>
    </lineage>
</organism>
<comment type="caution">
    <text evidence="3">The sequence shown here is derived from an EMBL/GenBank/DDBJ whole genome shotgun (WGS) entry which is preliminary data.</text>
</comment>
<sequence>MSFTVPAMRNSKITWSIVAGVALALIAGVGVAIAVSRRSSGPAAAPAVSSSAVPLASITPSAPPPSPGADIKGPLDLVLVGVDTRVSIPDWEPHADTIMLMHVEADLRSAYLYSLPRDLRVDIPAYRKSGFRGGKHKITEAMSRGSRIPGSDKKSVEQGYELLTKTLSAYTGIKTFHGGAILNFRGLDKLVDQLGGIDMRIDQTVKSRHRKPDGSMRTLSGGDYIGPQAVYQPGTRRLVGWQAIDYARQRYGLPNGDYDRQRHHRQMVEAILAKALSQGLSDPAKLGSVINALGDSLVYLGGRTPFEYAYALRDLTAAGITTVSLPGEGVGSGGGYLGEQLKTEGRGFIQALAKGSHRRYLAGHPKLVDK</sequence>
<accession>A0A316F6Z8</accession>
<reference evidence="3 4" key="1">
    <citation type="submission" date="2018-05" db="EMBL/GenBank/DDBJ databases">
        <title>Genomic Encyclopedia of Archaeal and Bacterial Type Strains, Phase II (KMG-II): from individual species to whole genera.</title>
        <authorList>
            <person name="Goeker M."/>
        </authorList>
    </citation>
    <scope>NUCLEOTIDE SEQUENCE [LARGE SCALE GENOMIC DNA]</scope>
    <source>
        <strain evidence="3 4">DSM 45184</strain>
    </source>
</reference>
<comment type="similarity">
    <text evidence="1">Belongs to the LytR/CpsA/Psr (LCP) family.</text>
</comment>
<name>A0A316F6Z8_9ACTN</name>
<dbReference type="Proteomes" id="UP000245697">
    <property type="component" value="Unassembled WGS sequence"/>
</dbReference>
<dbReference type="InterPro" id="IPR004474">
    <property type="entry name" value="LytR_CpsA_psr"/>
</dbReference>
<evidence type="ECO:0000259" key="2">
    <source>
        <dbReference type="Pfam" id="PF03816"/>
    </source>
</evidence>
<protein>
    <submittedName>
        <fullName evidence="3">LytR family transcriptional attenuator</fullName>
    </submittedName>
</protein>
<gene>
    <name evidence="3" type="ORF">BC793_115229</name>
</gene>
<dbReference type="Gene3D" id="3.40.630.190">
    <property type="entry name" value="LCP protein"/>
    <property type="match status" value="1"/>
</dbReference>
<dbReference type="NCBIfam" id="TIGR00350">
    <property type="entry name" value="lytR_cpsA_psr"/>
    <property type="match status" value="1"/>
</dbReference>
<dbReference type="PANTHER" id="PTHR33392:SF6">
    <property type="entry name" value="POLYISOPRENYL-TEICHOIC ACID--PEPTIDOGLYCAN TEICHOIC ACID TRANSFERASE TAGU"/>
    <property type="match status" value="1"/>
</dbReference>
<dbReference type="EMBL" id="QGGR01000015">
    <property type="protein sequence ID" value="PWK42137.1"/>
    <property type="molecule type" value="Genomic_DNA"/>
</dbReference>
<dbReference type="AlphaFoldDB" id="A0A316F6Z8"/>
<proteinExistence type="inferred from homology"/>
<evidence type="ECO:0000256" key="1">
    <source>
        <dbReference type="ARBA" id="ARBA00006068"/>
    </source>
</evidence>
<dbReference type="InterPro" id="IPR050922">
    <property type="entry name" value="LytR/CpsA/Psr_CW_biosynth"/>
</dbReference>
<dbReference type="PANTHER" id="PTHR33392">
    <property type="entry name" value="POLYISOPRENYL-TEICHOIC ACID--PEPTIDOGLYCAN TEICHOIC ACID TRANSFERASE TAGU"/>
    <property type="match status" value="1"/>
</dbReference>
<dbReference type="Pfam" id="PF03816">
    <property type="entry name" value="LytR_cpsA_psr"/>
    <property type="match status" value="1"/>
</dbReference>
<keyword evidence="4" id="KW-1185">Reference proteome</keyword>